<dbReference type="WBParaSite" id="JU765_v2.g16609.t2">
    <property type="protein sequence ID" value="JU765_v2.g16609.t2"/>
    <property type="gene ID" value="JU765_v2.g16609"/>
</dbReference>
<organism evidence="1 2">
    <name type="scientific">Panagrolaimus sp. JU765</name>
    <dbReference type="NCBI Taxonomy" id="591449"/>
    <lineage>
        <taxon>Eukaryota</taxon>
        <taxon>Metazoa</taxon>
        <taxon>Ecdysozoa</taxon>
        <taxon>Nematoda</taxon>
        <taxon>Chromadorea</taxon>
        <taxon>Rhabditida</taxon>
        <taxon>Tylenchina</taxon>
        <taxon>Panagrolaimomorpha</taxon>
        <taxon>Panagrolaimoidea</taxon>
        <taxon>Panagrolaimidae</taxon>
        <taxon>Panagrolaimus</taxon>
    </lineage>
</organism>
<dbReference type="Proteomes" id="UP000887576">
    <property type="component" value="Unplaced"/>
</dbReference>
<proteinExistence type="predicted"/>
<evidence type="ECO:0000313" key="1">
    <source>
        <dbReference type="Proteomes" id="UP000887576"/>
    </source>
</evidence>
<name>A0AC34QI56_9BILA</name>
<accession>A0AC34QI56</accession>
<sequence length="316" mass="36720">MIVIPLLISFTFNTDISEIGWCRGAKALHDCGLHVGAINIIVIVIERSVATIKVDNYETKKTPILGIFMVNFQESFGSIERNFGKKTKEKWLFSLIFVWFNQVNAQTATYSVHLTYCQREYVSKVLSIFLVIVFFCDLLAMMIFFLLLHINKRRYSHSNPQFELDYALSKRYQISENIQTTRLLYPLIMAYLIGSVIGVILLYFGGQVLRNLKENNLPITLNVYLESSNWGQSFDILFALLAILCPHLAIHGHHSLLREFKRILMFKKDPIISRQPRTINGNKLIMTMSEERQLHFQNLENMWNNSDIEKTPRRSC</sequence>
<reference evidence="2" key="1">
    <citation type="submission" date="2022-11" db="UniProtKB">
        <authorList>
            <consortium name="WormBaseParasite"/>
        </authorList>
    </citation>
    <scope>IDENTIFICATION</scope>
</reference>
<evidence type="ECO:0000313" key="2">
    <source>
        <dbReference type="WBParaSite" id="JU765_v2.g16609.t2"/>
    </source>
</evidence>
<protein>
    <submittedName>
        <fullName evidence="2">G-protein coupled receptors family 1 profile domain-containing protein</fullName>
    </submittedName>
</protein>